<evidence type="ECO:0000256" key="1">
    <source>
        <dbReference type="ARBA" id="ARBA00004141"/>
    </source>
</evidence>
<evidence type="ECO:0000256" key="9">
    <source>
        <dbReference type="ARBA" id="ARBA00023224"/>
    </source>
</evidence>
<feature type="domain" description="G-protein coupled receptors family 1 profile" evidence="11">
    <location>
        <begin position="41"/>
        <end position="286"/>
    </location>
</feature>
<evidence type="ECO:0000256" key="3">
    <source>
        <dbReference type="ARBA" id="ARBA00022989"/>
    </source>
</evidence>
<dbReference type="PANTHER" id="PTHR24240">
    <property type="entry name" value="OPSIN"/>
    <property type="match status" value="1"/>
</dbReference>
<comment type="subcellular location">
    <subcellularLocation>
        <location evidence="1">Membrane</location>
        <topology evidence="1">Multi-pass membrane protein</topology>
    </subcellularLocation>
</comment>
<keyword evidence="7" id="KW-0675">Receptor</keyword>
<dbReference type="InterPro" id="IPR002962">
    <property type="entry name" value="Peropsin"/>
</dbReference>
<feature type="transmembrane region" description="Helical" evidence="10">
    <location>
        <begin position="267"/>
        <end position="288"/>
    </location>
</feature>
<dbReference type="Pfam" id="PF00001">
    <property type="entry name" value="7tm_1"/>
    <property type="match status" value="1"/>
</dbReference>
<feature type="transmembrane region" description="Helical" evidence="10">
    <location>
        <begin position="25"/>
        <end position="50"/>
    </location>
</feature>
<evidence type="ECO:0000256" key="4">
    <source>
        <dbReference type="ARBA" id="ARBA00023040"/>
    </source>
</evidence>
<keyword evidence="5 10" id="KW-0472">Membrane</keyword>
<dbReference type="InterPro" id="IPR000276">
    <property type="entry name" value="GPCR_Rhodpsn"/>
</dbReference>
<feature type="transmembrane region" description="Helical" evidence="10">
    <location>
        <begin position="100"/>
        <end position="124"/>
    </location>
</feature>
<evidence type="ECO:0000259" key="11">
    <source>
        <dbReference type="PROSITE" id="PS50262"/>
    </source>
</evidence>
<evidence type="ECO:0000256" key="7">
    <source>
        <dbReference type="ARBA" id="ARBA00023170"/>
    </source>
</evidence>
<gene>
    <name evidence="13" type="primary">LOC100378557</name>
</gene>
<keyword evidence="4" id="KW-0297">G-protein coupled receptor</keyword>
<dbReference type="PROSITE" id="PS50262">
    <property type="entry name" value="G_PROTEIN_RECEP_F1_2"/>
    <property type="match status" value="1"/>
</dbReference>
<dbReference type="InterPro" id="IPR017452">
    <property type="entry name" value="GPCR_Rhodpsn_7TM"/>
</dbReference>
<reference evidence="13" key="1">
    <citation type="submission" date="2025-08" db="UniProtKB">
        <authorList>
            <consortium name="RefSeq"/>
        </authorList>
    </citation>
    <scope>IDENTIFICATION</scope>
    <source>
        <tissue evidence="13">Testes</tissue>
    </source>
</reference>
<keyword evidence="2 10" id="KW-0812">Transmembrane</keyword>
<evidence type="ECO:0000256" key="2">
    <source>
        <dbReference type="ARBA" id="ARBA00022692"/>
    </source>
</evidence>
<feature type="transmembrane region" description="Helical" evidence="10">
    <location>
        <begin position="144"/>
        <end position="164"/>
    </location>
</feature>
<dbReference type="Proteomes" id="UP000694865">
    <property type="component" value="Unplaced"/>
</dbReference>
<sequence length="306" mass="34366">MVTTDSLANSTDEPVPSILTLQQHYAASVTLLALAVIGTVLSSVNFRMLLSNPDYCSKAGNFFLSLAVTDLCVCIFETPFSAFSHHAGFWIFGDTACQLYAFFGIFFGLVNIFMVTFISLDRYWATCSPVEVELKSKYYTRMTALGWMVALFWAAAPVFGWSRYAMEPSMASCSIDYMTNDFSYVTYITCLTLTCYVVPIVVMVYCYVKASKNIKYTGKVTEWAHENNATKISRLCVLQLVFCWSLYGFNCMWTVVADDVETLPKMLTVLAPILAKTTPILNSGLYFLHNKKFRGAAVDMFKAKEE</sequence>
<dbReference type="GeneID" id="100378557"/>
<evidence type="ECO:0000256" key="5">
    <source>
        <dbReference type="ARBA" id="ARBA00023136"/>
    </source>
</evidence>
<dbReference type="SUPFAM" id="SSF81321">
    <property type="entry name" value="Family A G protein-coupled receptor-like"/>
    <property type="match status" value="1"/>
</dbReference>
<evidence type="ECO:0000256" key="10">
    <source>
        <dbReference type="SAM" id="Phobius"/>
    </source>
</evidence>
<keyword evidence="8" id="KW-0325">Glycoprotein</keyword>
<evidence type="ECO:0000256" key="6">
    <source>
        <dbReference type="ARBA" id="ARBA00023157"/>
    </source>
</evidence>
<keyword evidence="12" id="KW-1185">Reference proteome</keyword>
<dbReference type="Gene3D" id="1.20.1070.10">
    <property type="entry name" value="Rhodopsin 7-helix transmembrane proteins"/>
    <property type="match status" value="1"/>
</dbReference>
<evidence type="ECO:0000256" key="8">
    <source>
        <dbReference type="ARBA" id="ARBA00023180"/>
    </source>
</evidence>
<dbReference type="PRINTS" id="PR01244">
    <property type="entry name" value="PEROPSIN"/>
</dbReference>
<evidence type="ECO:0000313" key="13">
    <source>
        <dbReference type="RefSeq" id="XP_002732329.1"/>
    </source>
</evidence>
<feature type="transmembrane region" description="Helical" evidence="10">
    <location>
        <begin position="184"/>
        <end position="208"/>
    </location>
</feature>
<dbReference type="RefSeq" id="XP_002732329.1">
    <property type="nucleotide sequence ID" value="XM_002732283.2"/>
</dbReference>
<accession>A0ABM0GL57</accession>
<name>A0ABM0GL57_SACKO</name>
<feature type="transmembrane region" description="Helical" evidence="10">
    <location>
        <begin position="62"/>
        <end position="80"/>
    </location>
</feature>
<protein>
    <submittedName>
        <fullName evidence="13">Visual pigment-like receptor peropsin-like</fullName>
    </submittedName>
</protein>
<dbReference type="PRINTS" id="PR00237">
    <property type="entry name" value="GPCRRHODOPSN"/>
</dbReference>
<evidence type="ECO:0000313" key="12">
    <source>
        <dbReference type="Proteomes" id="UP000694865"/>
    </source>
</evidence>
<keyword evidence="3 10" id="KW-1133">Transmembrane helix</keyword>
<dbReference type="InterPro" id="IPR050125">
    <property type="entry name" value="GPCR_opsins"/>
</dbReference>
<keyword evidence="6" id="KW-1015">Disulfide bond</keyword>
<feature type="transmembrane region" description="Helical" evidence="10">
    <location>
        <begin position="235"/>
        <end position="255"/>
    </location>
</feature>
<proteinExistence type="predicted"/>
<keyword evidence="9" id="KW-0807">Transducer</keyword>
<organism evidence="12 13">
    <name type="scientific">Saccoglossus kowalevskii</name>
    <name type="common">Acorn worm</name>
    <dbReference type="NCBI Taxonomy" id="10224"/>
    <lineage>
        <taxon>Eukaryota</taxon>
        <taxon>Metazoa</taxon>
        <taxon>Hemichordata</taxon>
        <taxon>Enteropneusta</taxon>
        <taxon>Harrimaniidae</taxon>
        <taxon>Saccoglossus</taxon>
    </lineage>
</organism>